<keyword evidence="4 5" id="KW-0720">Serine protease</keyword>
<evidence type="ECO:0000256" key="3">
    <source>
        <dbReference type="ARBA" id="ARBA00022801"/>
    </source>
</evidence>
<dbReference type="GeneID" id="96605108"/>
<feature type="chain" id="PRO_5001848975" evidence="7">
    <location>
        <begin position="21"/>
        <end position="446"/>
    </location>
</feature>
<reference evidence="9 10" key="1">
    <citation type="journal article" date="2014" name="PLoS ONE">
        <title>Genome Information of Methylobacterium oryzae, a Plant-Probiotic Methylotroph in the Phyllosphere.</title>
        <authorList>
            <person name="Kwak M.J."/>
            <person name="Jeong H."/>
            <person name="Madhaiyan M."/>
            <person name="Lee Y."/>
            <person name="Sa T.M."/>
            <person name="Oh T.K."/>
            <person name="Kim J.F."/>
        </authorList>
    </citation>
    <scope>NUCLEOTIDE SEQUENCE [LARGE SCALE GENOMIC DNA]</scope>
    <source>
        <strain evidence="9 10">CBMB20</strain>
    </source>
</reference>
<evidence type="ECO:0000256" key="1">
    <source>
        <dbReference type="ARBA" id="ARBA00009179"/>
    </source>
</evidence>
<dbReference type="SMART" id="SM00228">
    <property type="entry name" value="PDZ"/>
    <property type="match status" value="1"/>
</dbReference>
<dbReference type="STRING" id="693986.MOC_0099"/>
<feature type="domain" description="PDZ" evidence="8">
    <location>
        <begin position="90"/>
        <end position="158"/>
    </location>
</feature>
<accession>A0A089PZR8</accession>
<gene>
    <name evidence="9" type="ORF">MOC_0099</name>
</gene>
<dbReference type="SUPFAM" id="SSF50156">
    <property type="entry name" value="PDZ domain-like"/>
    <property type="match status" value="1"/>
</dbReference>
<evidence type="ECO:0000256" key="2">
    <source>
        <dbReference type="ARBA" id="ARBA00022670"/>
    </source>
</evidence>
<dbReference type="GO" id="GO:0007165">
    <property type="term" value="P:signal transduction"/>
    <property type="evidence" value="ECO:0007669"/>
    <property type="project" value="TreeGrafter"/>
</dbReference>
<proteinExistence type="inferred from homology"/>
<feature type="signal peptide" evidence="7">
    <location>
        <begin position="1"/>
        <end position="20"/>
    </location>
</feature>
<keyword evidence="2 5" id="KW-0645">Protease</keyword>
<evidence type="ECO:0000256" key="6">
    <source>
        <dbReference type="SAM" id="MobiDB-lite"/>
    </source>
</evidence>
<protein>
    <submittedName>
        <fullName evidence="9">Carboxyl-terminal protease</fullName>
        <ecNumber evidence="9">3.4.21.102</ecNumber>
    </submittedName>
</protein>
<dbReference type="Gene3D" id="3.90.226.10">
    <property type="entry name" value="2-enoyl-CoA Hydratase, Chain A, domain 1"/>
    <property type="match status" value="1"/>
</dbReference>
<dbReference type="GO" id="GO:0004252">
    <property type="term" value="F:serine-type endopeptidase activity"/>
    <property type="evidence" value="ECO:0007669"/>
    <property type="project" value="UniProtKB-EC"/>
</dbReference>
<dbReference type="NCBIfam" id="TIGR00225">
    <property type="entry name" value="prc"/>
    <property type="match status" value="1"/>
</dbReference>
<sequence>MRKTSLIMLGAFLGAGTSMVATQTDFLSGPRAVAASAETYRQLSLFGDVFEKVRTDYVEKPDESKMIEAAVNGMLTSLDPHSSYMDAKAFRDMQTTTRGEFGGLGIEVTMEDGLIKVVTPIDDTPAAKAGLLANDIITQIDDDQVQGLTLNQAVDKMRGPVNSSVKLKITRKESKDPIDVTLTRDVIKIKPVRSKVEGGDVAYIRLTQFNEQTFDGMRAAIDKLSSEIGADKIKGYIVDLRNNPGGLLDQAVMVSDAFLDRGEIVSTRGRNPDETQRFSAKAGDLTKGKPIVVLVNGGSASASEIVAGALQDHKRATIMGTRSFGKGSVQSIIPLGGSGALRLTTARYYTPSGRSIQAKGIEPDVEVLQEVPDELKGKDETKGEAGLKGHLKQKDTDERGGSSAYVPPDPAKDKQLISAVDFLHGIQKGAANGTPSAQQQKPSLPN</sequence>
<dbReference type="PANTHER" id="PTHR32060:SF30">
    <property type="entry name" value="CARBOXY-TERMINAL PROCESSING PROTEASE CTPA"/>
    <property type="match status" value="1"/>
</dbReference>
<name>A0A089PZR8_9HYPH</name>
<dbReference type="FunFam" id="3.90.226.10:FF:000029">
    <property type="entry name" value="Peptidase, S41 family"/>
    <property type="match status" value="1"/>
</dbReference>
<dbReference type="InterPro" id="IPR055210">
    <property type="entry name" value="CtpA/B_N"/>
</dbReference>
<dbReference type="SUPFAM" id="SSF52096">
    <property type="entry name" value="ClpP/crotonase"/>
    <property type="match status" value="1"/>
</dbReference>
<organism evidence="9 10">
    <name type="scientific">Methylobacterium oryzae CBMB20</name>
    <dbReference type="NCBI Taxonomy" id="693986"/>
    <lineage>
        <taxon>Bacteria</taxon>
        <taxon>Pseudomonadati</taxon>
        <taxon>Pseudomonadota</taxon>
        <taxon>Alphaproteobacteria</taxon>
        <taxon>Hyphomicrobiales</taxon>
        <taxon>Methylobacteriaceae</taxon>
        <taxon>Methylobacterium</taxon>
    </lineage>
</organism>
<dbReference type="InterPro" id="IPR001478">
    <property type="entry name" value="PDZ"/>
</dbReference>
<dbReference type="HOGENOM" id="CLU_017295_1_2_5"/>
<dbReference type="eggNOG" id="COG0793">
    <property type="taxonomic scope" value="Bacteria"/>
</dbReference>
<dbReference type="InterPro" id="IPR029045">
    <property type="entry name" value="ClpP/crotonase-like_dom_sf"/>
</dbReference>
<dbReference type="AlphaFoldDB" id="A0A089PZR8"/>
<dbReference type="Pfam" id="PF13180">
    <property type="entry name" value="PDZ_2"/>
    <property type="match status" value="1"/>
</dbReference>
<feature type="compositionally biased region" description="Polar residues" evidence="6">
    <location>
        <begin position="433"/>
        <end position="446"/>
    </location>
</feature>
<dbReference type="Gene3D" id="2.30.42.10">
    <property type="match status" value="1"/>
</dbReference>
<dbReference type="InterPro" id="IPR036034">
    <property type="entry name" value="PDZ_sf"/>
</dbReference>
<dbReference type="Pfam" id="PF22694">
    <property type="entry name" value="CtpB_N-like"/>
    <property type="match status" value="1"/>
</dbReference>
<dbReference type="PROSITE" id="PS50106">
    <property type="entry name" value="PDZ"/>
    <property type="match status" value="1"/>
</dbReference>
<dbReference type="SMART" id="SM00245">
    <property type="entry name" value="TSPc"/>
    <property type="match status" value="1"/>
</dbReference>
<dbReference type="EC" id="3.4.21.102" evidence="9"/>
<dbReference type="EMBL" id="CP003811">
    <property type="protein sequence ID" value="AIQ87854.1"/>
    <property type="molecule type" value="Genomic_DNA"/>
</dbReference>
<dbReference type="RefSeq" id="WP_043358098.1">
    <property type="nucleotide sequence ID" value="NZ_CP003811.1"/>
</dbReference>
<evidence type="ECO:0000256" key="7">
    <source>
        <dbReference type="SAM" id="SignalP"/>
    </source>
</evidence>
<keyword evidence="3 5" id="KW-0378">Hydrolase</keyword>
<evidence type="ECO:0000256" key="4">
    <source>
        <dbReference type="ARBA" id="ARBA00022825"/>
    </source>
</evidence>
<dbReference type="Pfam" id="PF03572">
    <property type="entry name" value="Peptidase_S41"/>
    <property type="match status" value="1"/>
</dbReference>
<keyword evidence="7" id="KW-0732">Signal</keyword>
<dbReference type="PANTHER" id="PTHR32060">
    <property type="entry name" value="TAIL-SPECIFIC PROTEASE"/>
    <property type="match status" value="1"/>
</dbReference>
<dbReference type="KEGG" id="mor:MOC_0099"/>
<evidence type="ECO:0000313" key="10">
    <source>
        <dbReference type="Proteomes" id="UP000029492"/>
    </source>
</evidence>
<dbReference type="InterPro" id="IPR005151">
    <property type="entry name" value="Tail-specific_protease"/>
</dbReference>
<feature type="compositionally biased region" description="Basic and acidic residues" evidence="6">
    <location>
        <begin position="373"/>
        <end position="400"/>
    </location>
</feature>
<dbReference type="GO" id="GO:0030288">
    <property type="term" value="C:outer membrane-bounded periplasmic space"/>
    <property type="evidence" value="ECO:0007669"/>
    <property type="project" value="TreeGrafter"/>
</dbReference>
<dbReference type="CDD" id="cd07560">
    <property type="entry name" value="Peptidase_S41_CPP"/>
    <property type="match status" value="1"/>
</dbReference>
<dbReference type="Gene3D" id="3.30.750.44">
    <property type="match status" value="1"/>
</dbReference>
<dbReference type="InterPro" id="IPR004447">
    <property type="entry name" value="Peptidase_S41A"/>
</dbReference>
<dbReference type="FunFam" id="2.30.42.10:FF:000063">
    <property type="entry name" value="Peptidase, S41 family"/>
    <property type="match status" value="1"/>
</dbReference>
<evidence type="ECO:0000259" key="8">
    <source>
        <dbReference type="PROSITE" id="PS50106"/>
    </source>
</evidence>
<comment type="similarity">
    <text evidence="1 5">Belongs to the peptidase S41A family.</text>
</comment>
<feature type="region of interest" description="Disordered" evidence="6">
    <location>
        <begin position="373"/>
        <end position="413"/>
    </location>
</feature>
<keyword evidence="10" id="KW-1185">Reference proteome</keyword>
<dbReference type="Proteomes" id="UP000029492">
    <property type="component" value="Chromosome"/>
</dbReference>
<dbReference type="GO" id="GO:0006508">
    <property type="term" value="P:proteolysis"/>
    <property type="evidence" value="ECO:0007669"/>
    <property type="project" value="UniProtKB-KW"/>
</dbReference>
<dbReference type="CDD" id="cd06782">
    <property type="entry name" value="cpPDZ_CPP-like"/>
    <property type="match status" value="1"/>
</dbReference>
<evidence type="ECO:0000256" key="5">
    <source>
        <dbReference type="RuleBase" id="RU004404"/>
    </source>
</evidence>
<evidence type="ECO:0000313" key="9">
    <source>
        <dbReference type="EMBL" id="AIQ87854.1"/>
    </source>
</evidence>
<feature type="region of interest" description="Disordered" evidence="6">
    <location>
        <begin position="427"/>
        <end position="446"/>
    </location>
</feature>